<dbReference type="InterPro" id="IPR002300">
    <property type="entry name" value="aa-tRNA-synth_Ia"/>
</dbReference>
<gene>
    <name evidence="9 15" type="primary">leuS</name>
    <name evidence="15" type="ORF">ACFOZ8_30800</name>
</gene>
<dbReference type="Gene3D" id="1.10.730.10">
    <property type="entry name" value="Isoleucyl-tRNA Synthetase, Domain 1"/>
    <property type="match status" value="2"/>
</dbReference>
<dbReference type="HAMAP" id="MF_00049_B">
    <property type="entry name" value="Leu_tRNA_synth_B"/>
    <property type="match status" value="1"/>
</dbReference>
<evidence type="ECO:0000256" key="5">
    <source>
        <dbReference type="ARBA" id="ARBA00022840"/>
    </source>
</evidence>
<dbReference type="InterPro" id="IPR013155">
    <property type="entry name" value="M/V/L/I-tRNA-synth_anticd-bd"/>
</dbReference>
<dbReference type="InterPro" id="IPR009080">
    <property type="entry name" value="tRNAsynth_Ia_anticodon-bd"/>
</dbReference>
<keyword evidence="4 9" id="KW-0547">Nucleotide-binding</keyword>
<dbReference type="PANTHER" id="PTHR43740">
    <property type="entry name" value="LEUCYL-TRNA SYNTHETASE"/>
    <property type="match status" value="1"/>
</dbReference>
<evidence type="ECO:0000256" key="3">
    <source>
        <dbReference type="ARBA" id="ARBA00022598"/>
    </source>
</evidence>
<evidence type="ECO:0000256" key="4">
    <source>
        <dbReference type="ARBA" id="ARBA00022741"/>
    </source>
</evidence>
<evidence type="ECO:0000256" key="10">
    <source>
        <dbReference type="RuleBase" id="RU363035"/>
    </source>
</evidence>
<dbReference type="Gene3D" id="3.40.50.620">
    <property type="entry name" value="HUPs"/>
    <property type="match status" value="2"/>
</dbReference>
<evidence type="ECO:0000259" key="13">
    <source>
        <dbReference type="Pfam" id="PF09334"/>
    </source>
</evidence>
<dbReference type="PRINTS" id="PR00985">
    <property type="entry name" value="TRNASYNTHLEU"/>
</dbReference>
<keyword evidence="2 9" id="KW-0963">Cytoplasm</keyword>
<evidence type="ECO:0000313" key="15">
    <source>
        <dbReference type="EMBL" id="MFC4104017.1"/>
    </source>
</evidence>
<evidence type="ECO:0000259" key="12">
    <source>
        <dbReference type="Pfam" id="PF08264"/>
    </source>
</evidence>
<dbReference type="Pfam" id="PF13603">
    <property type="entry name" value="tRNA-synt_1_2"/>
    <property type="match status" value="1"/>
</dbReference>
<keyword evidence="6 9" id="KW-0648">Protein biosynthesis</keyword>
<dbReference type="CDD" id="cd07958">
    <property type="entry name" value="Anticodon_Ia_Leu_BEm"/>
    <property type="match status" value="1"/>
</dbReference>
<dbReference type="PANTHER" id="PTHR43740:SF2">
    <property type="entry name" value="LEUCINE--TRNA LIGASE, MITOCHONDRIAL"/>
    <property type="match status" value="1"/>
</dbReference>
<keyword evidence="3 9" id="KW-0436">Ligase</keyword>
<dbReference type="SUPFAM" id="SSF50677">
    <property type="entry name" value="ValRS/IleRS/LeuRS editing domain"/>
    <property type="match status" value="1"/>
</dbReference>
<protein>
    <recommendedName>
        <fullName evidence="9">Leucine--tRNA ligase</fullName>
        <ecNumber evidence="9">6.1.1.4</ecNumber>
    </recommendedName>
    <alternativeName>
        <fullName evidence="9">Leucyl-tRNA synthetase</fullName>
        <shortName evidence="9">LeuRS</shortName>
    </alternativeName>
</protein>
<keyword evidence="16" id="KW-1185">Reference proteome</keyword>
<sequence>MAQERQEPQGYNPQSIEPKWQKFWDENKTFATTEDAGKPKFYALDMFPYPSGAGLHVGHPEGYTATDIVSRYKRMRGYNVLHPMGWDAFGLPAEQHALDTGEHPRDITVKNINNFRRQIKSLGFSYDWDREFSTTDPDYYKWTQWIFIQLYKKGLAYVAEVPVNWCPALGTVLANEEVINGLSERGNHPVIRKPMRQWVLKITEYADRLLDDLEELDWSESIKDMQRNWIGKSKGAEVTFAIDGQEDALVVFTTRPDTLFGATYCVLAPEHELVAKITTAEQSDAVKAYQEKASHKSDLERTDLAKEKSGVFTGAYAVNPVSGAKVPIWIADYVLAGYGTGAIMAVPGHDQRDWEFAKQFDLPIVEVVQGGDVENEAYAGDGPHVNSDFLDGLNNEAAIAAMIEKLEASGSGKGKVTYRLRDWLFSRQRYWGEPIPILHLEDGTMKPVPEDQLPLLLPDVDQIKPSGTGESPLANVTEWVETVDPETGMKARRETNTMPQWAGSCWYYLRFIDPHNDKEICSPEKQKEWLPVDLYIGGAEHAVLHLLYARFWHKVLYDLGVVATKEPFHKLVNQGMILGTNNEKMSKSRGNVINPDDIVGEFGADTLRMYEMFMGPLEATKPWNTNGVEGMYRFLARVWRLFINEDGSVSAKIGAGETTDAFKRVWHRTVKKITDDYEHLRFNTAISQLMIFVNEAYKTDVLPREAMEHFVQLLSPLAPHIAEELWQKLGGEGSITYVAWPTYEEAWTIDAEVEIVVQVNGKIMDRISIAADTNEADMEQLAKQSDKVAEAIAGKTIRKVIAVKGKLVNIVAN</sequence>
<dbReference type="InterPro" id="IPR001412">
    <property type="entry name" value="aa-tRNA-synth_I_CS"/>
</dbReference>
<comment type="subcellular location">
    <subcellularLocation>
        <location evidence="9">Cytoplasm</location>
    </subcellularLocation>
</comment>
<evidence type="ECO:0000256" key="6">
    <source>
        <dbReference type="ARBA" id="ARBA00022917"/>
    </source>
</evidence>
<dbReference type="EC" id="6.1.1.4" evidence="9"/>
<keyword evidence="5 9" id="KW-0067">ATP-binding</keyword>
<comment type="caution">
    <text evidence="9">Lacks conserved residue(s) required for the propagation of feature annotation.</text>
</comment>
<dbReference type="SUPFAM" id="SSF47323">
    <property type="entry name" value="Anticodon-binding domain of a subclass of class I aminoacyl-tRNA synthetases"/>
    <property type="match status" value="1"/>
</dbReference>
<comment type="caution">
    <text evidence="15">The sequence shown here is derived from an EMBL/GenBank/DDBJ whole genome shotgun (WGS) entry which is preliminary data.</text>
</comment>
<dbReference type="InterPro" id="IPR025709">
    <property type="entry name" value="Leu_tRNA-synth_edit"/>
</dbReference>
<reference evidence="16" key="1">
    <citation type="journal article" date="2019" name="Int. J. Syst. Evol. Microbiol.">
        <title>The Global Catalogue of Microorganisms (GCM) 10K type strain sequencing project: providing services to taxonomists for standard genome sequencing and annotation.</title>
        <authorList>
            <consortium name="The Broad Institute Genomics Platform"/>
            <consortium name="The Broad Institute Genome Sequencing Center for Infectious Disease"/>
            <person name="Wu L."/>
            <person name="Ma J."/>
        </authorList>
    </citation>
    <scope>NUCLEOTIDE SEQUENCE [LARGE SCALE GENOMIC DNA]</scope>
    <source>
        <strain evidence="16">IBRC-M 10987</strain>
    </source>
</reference>
<dbReference type="Proteomes" id="UP001595715">
    <property type="component" value="Unassembled WGS sequence"/>
</dbReference>
<comment type="similarity">
    <text evidence="1 9 10">Belongs to the class-I aminoacyl-tRNA synthetase family.</text>
</comment>
<evidence type="ECO:0000256" key="9">
    <source>
        <dbReference type="HAMAP-Rule" id="MF_00049"/>
    </source>
</evidence>
<dbReference type="CDD" id="cd00812">
    <property type="entry name" value="LeuRS_core"/>
    <property type="match status" value="1"/>
</dbReference>
<evidence type="ECO:0000256" key="2">
    <source>
        <dbReference type="ARBA" id="ARBA00022490"/>
    </source>
</evidence>
<dbReference type="Gene3D" id="3.10.20.590">
    <property type="match status" value="1"/>
</dbReference>
<dbReference type="RefSeq" id="WP_377722560.1">
    <property type="nucleotide sequence ID" value="NZ_JBHSAM010000036.1"/>
</dbReference>
<dbReference type="InterPro" id="IPR014729">
    <property type="entry name" value="Rossmann-like_a/b/a_fold"/>
</dbReference>
<accession>A0ABV8KDP6</accession>
<name>A0ABV8KDP6_9BACL</name>
<feature type="domain" description="Methionyl/Valyl/Leucyl/Isoleucyl-tRNA synthetase anticodon-binding" evidence="12">
    <location>
        <begin position="665"/>
        <end position="774"/>
    </location>
</feature>
<dbReference type="InterPro" id="IPR009008">
    <property type="entry name" value="Val/Leu/Ile-tRNA-synth_edit"/>
</dbReference>
<feature type="short sequence motif" description="'KMSKS' region" evidence="9">
    <location>
        <begin position="584"/>
        <end position="588"/>
    </location>
</feature>
<dbReference type="SUPFAM" id="SSF52374">
    <property type="entry name" value="Nucleotidylyl transferase"/>
    <property type="match status" value="1"/>
</dbReference>
<evidence type="ECO:0000259" key="14">
    <source>
        <dbReference type="Pfam" id="PF13603"/>
    </source>
</evidence>
<feature type="domain" description="Methionyl/Leucyl tRNA synthetase" evidence="13">
    <location>
        <begin position="47"/>
        <end position="178"/>
    </location>
</feature>
<dbReference type="Pfam" id="PF08264">
    <property type="entry name" value="Anticodon_1"/>
    <property type="match status" value="1"/>
</dbReference>
<feature type="domain" description="Aminoacyl-tRNA synthetase class Ia" evidence="11">
    <location>
        <begin position="420"/>
        <end position="610"/>
    </location>
</feature>
<organism evidence="15 16">
    <name type="scientific">Paenibacillus xanthanilyticus</name>
    <dbReference type="NCBI Taxonomy" id="1783531"/>
    <lineage>
        <taxon>Bacteria</taxon>
        <taxon>Bacillati</taxon>
        <taxon>Bacillota</taxon>
        <taxon>Bacilli</taxon>
        <taxon>Bacillales</taxon>
        <taxon>Paenibacillaceae</taxon>
        <taxon>Paenibacillus</taxon>
    </lineage>
</organism>
<keyword evidence="7 9" id="KW-0030">Aminoacyl-tRNA synthetase</keyword>
<feature type="domain" description="Leucyl-tRNA synthetase editing" evidence="14">
    <location>
        <begin position="227"/>
        <end position="407"/>
    </location>
</feature>
<evidence type="ECO:0000259" key="11">
    <source>
        <dbReference type="Pfam" id="PF00133"/>
    </source>
</evidence>
<dbReference type="InterPro" id="IPR002302">
    <property type="entry name" value="Leu-tRNA-ligase"/>
</dbReference>
<dbReference type="PROSITE" id="PS00178">
    <property type="entry name" value="AA_TRNA_LIGASE_I"/>
    <property type="match status" value="1"/>
</dbReference>
<comment type="catalytic activity">
    <reaction evidence="8 9">
        <text>tRNA(Leu) + L-leucine + ATP = L-leucyl-tRNA(Leu) + AMP + diphosphate</text>
        <dbReference type="Rhea" id="RHEA:11688"/>
        <dbReference type="Rhea" id="RHEA-COMP:9613"/>
        <dbReference type="Rhea" id="RHEA-COMP:9622"/>
        <dbReference type="ChEBI" id="CHEBI:30616"/>
        <dbReference type="ChEBI" id="CHEBI:33019"/>
        <dbReference type="ChEBI" id="CHEBI:57427"/>
        <dbReference type="ChEBI" id="CHEBI:78442"/>
        <dbReference type="ChEBI" id="CHEBI:78494"/>
        <dbReference type="ChEBI" id="CHEBI:456215"/>
        <dbReference type="EC" id="6.1.1.4"/>
    </reaction>
</comment>
<proteinExistence type="inferred from homology"/>
<dbReference type="EMBL" id="JBHSAM010000036">
    <property type="protein sequence ID" value="MFC4104017.1"/>
    <property type="molecule type" value="Genomic_DNA"/>
</dbReference>
<dbReference type="Pfam" id="PF09334">
    <property type="entry name" value="tRNA-synt_1g"/>
    <property type="match status" value="1"/>
</dbReference>
<dbReference type="NCBIfam" id="TIGR00396">
    <property type="entry name" value="leuS_bact"/>
    <property type="match status" value="1"/>
</dbReference>
<feature type="binding site" evidence="9">
    <location>
        <position position="587"/>
    </location>
    <ligand>
        <name>ATP</name>
        <dbReference type="ChEBI" id="CHEBI:30616"/>
    </ligand>
</feature>
<evidence type="ECO:0000256" key="1">
    <source>
        <dbReference type="ARBA" id="ARBA00005594"/>
    </source>
</evidence>
<evidence type="ECO:0000313" key="16">
    <source>
        <dbReference type="Proteomes" id="UP001595715"/>
    </source>
</evidence>
<evidence type="ECO:0000256" key="8">
    <source>
        <dbReference type="ARBA" id="ARBA00047469"/>
    </source>
</evidence>
<dbReference type="InterPro" id="IPR015413">
    <property type="entry name" value="Methionyl/Leucyl_tRNA_Synth"/>
</dbReference>
<dbReference type="Pfam" id="PF00133">
    <property type="entry name" value="tRNA-synt_1"/>
    <property type="match status" value="1"/>
</dbReference>
<dbReference type="GO" id="GO:0004823">
    <property type="term" value="F:leucine-tRNA ligase activity"/>
    <property type="evidence" value="ECO:0007669"/>
    <property type="project" value="UniProtKB-EC"/>
</dbReference>
<evidence type="ECO:0000256" key="7">
    <source>
        <dbReference type="ARBA" id="ARBA00023146"/>
    </source>
</evidence>